<dbReference type="AlphaFoldDB" id="A0A6P5RNU3"/>
<reference evidence="3" key="1">
    <citation type="submission" date="2025-08" db="UniProtKB">
        <authorList>
            <consortium name="RefSeq"/>
        </authorList>
    </citation>
    <scope>IDENTIFICATION</scope>
</reference>
<dbReference type="Proteomes" id="UP000515124">
    <property type="component" value="Unplaced"/>
</dbReference>
<feature type="non-terminal residue" evidence="3">
    <location>
        <position position="154"/>
    </location>
</feature>
<dbReference type="Gene3D" id="2.60.120.430">
    <property type="entry name" value="Galactose-binding lectin"/>
    <property type="match status" value="1"/>
</dbReference>
<dbReference type="Gramene" id="Pav_co3991651.1_g010.1.mk:mrna">
    <property type="protein sequence ID" value="Pav_co3991651.1_g010.1.mk:mrna"/>
    <property type="gene ID" value="Pav_co3991651.1_g010.1.mk"/>
</dbReference>
<organism evidence="2 3">
    <name type="scientific">Prunus avium</name>
    <name type="common">Cherry</name>
    <name type="synonym">Cerasus avium</name>
    <dbReference type="NCBI Taxonomy" id="42229"/>
    <lineage>
        <taxon>Eukaryota</taxon>
        <taxon>Viridiplantae</taxon>
        <taxon>Streptophyta</taxon>
        <taxon>Embryophyta</taxon>
        <taxon>Tracheophyta</taxon>
        <taxon>Spermatophyta</taxon>
        <taxon>Magnoliopsida</taxon>
        <taxon>eudicotyledons</taxon>
        <taxon>Gunneridae</taxon>
        <taxon>Pentapetalae</taxon>
        <taxon>rosids</taxon>
        <taxon>fabids</taxon>
        <taxon>Rosales</taxon>
        <taxon>Rosaceae</taxon>
        <taxon>Amygdaloideae</taxon>
        <taxon>Amygdaleae</taxon>
        <taxon>Prunus</taxon>
    </lineage>
</organism>
<evidence type="ECO:0000313" key="2">
    <source>
        <dbReference type="Proteomes" id="UP000515124"/>
    </source>
</evidence>
<evidence type="ECO:0000313" key="3">
    <source>
        <dbReference type="RefSeq" id="XP_021803518.1"/>
    </source>
</evidence>
<keyword evidence="2" id="KW-1185">Reference proteome</keyword>
<dbReference type="GeneID" id="110747694"/>
<proteinExistence type="predicted"/>
<name>A0A6P5RNU3_PRUAV</name>
<protein>
    <submittedName>
        <fullName evidence="3">Kinesin-like protein KIN-14R</fullName>
    </submittedName>
</protein>
<dbReference type="RefSeq" id="XP_021803518.1">
    <property type="nucleotide sequence ID" value="XM_021947826.1"/>
</dbReference>
<evidence type="ECO:0000259" key="1">
    <source>
        <dbReference type="Pfam" id="PF11721"/>
    </source>
</evidence>
<sequence>MRVFNVFIQEEKVLSDFDIFAVVGANKPLQLVDSRVSVKEDGVVVIRFEGVNGSPVVSGIGIRRAPNVSVPKLVVEHFKCNNCDAEIEVPSAQMKLMQTKSTAKYEKKIQELTTQCQLKTKECYEAWMSLTAANEELDKVMMDLDNVTFRTLSQ</sequence>
<feature type="domain" description="Malectin" evidence="1">
    <location>
        <begin position="2"/>
        <end position="60"/>
    </location>
</feature>
<dbReference type="KEGG" id="pavi:110747694"/>
<dbReference type="Pfam" id="PF11721">
    <property type="entry name" value="Malectin"/>
    <property type="match status" value="1"/>
</dbReference>
<accession>A0A6P5RNU3</accession>
<dbReference type="InterPro" id="IPR021720">
    <property type="entry name" value="Malectin_dom"/>
</dbReference>
<gene>
    <name evidence="3" type="primary">LOC110747694</name>
</gene>